<evidence type="ECO:0000256" key="1">
    <source>
        <dbReference type="RuleBase" id="RU362039"/>
    </source>
</evidence>
<keyword evidence="1" id="KW-0479">Metal-binding</keyword>
<dbReference type="Proteomes" id="UP001203207">
    <property type="component" value="Unassembled WGS sequence"/>
</dbReference>
<dbReference type="InterPro" id="IPR053193">
    <property type="entry name" value="MetalloPDE_YfcE-like"/>
</dbReference>
<keyword evidence="4" id="KW-1185">Reference proteome</keyword>
<evidence type="ECO:0000313" key="3">
    <source>
        <dbReference type="EMBL" id="MCL9815705.1"/>
    </source>
</evidence>
<dbReference type="NCBIfam" id="TIGR00040">
    <property type="entry name" value="yfcE"/>
    <property type="match status" value="1"/>
</dbReference>
<organism evidence="3 4">
    <name type="scientific">Natronocalculus amylovorans</name>
    <dbReference type="NCBI Taxonomy" id="2917812"/>
    <lineage>
        <taxon>Archaea</taxon>
        <taxon>Methanobacteriati</taxon>
        <taxon>Methanobacteriota</taxon>
        <taxon>Stenosarchaea group</taxon>
        <taxon>Halobacteria</taxon>
        <taxon>Halobacteriales</taxon>
        <taxon>Haloferacaceae</taxon>
        <taxon>Natronocalculus</taxon>
    </lineage>
</organism>
<accession>A0AAE3FVG6</accession>
<evidence type="ECO:0000313" key="4">
    <source>
        <dbReference type="Proteomes" id="UP001203207"/>
    </source>
</evidence>
<comment type="cofactor">
    <cofactor evidence="1">
        <name>a divalent metal cation</name>
        <dbReference type="ChEBI" id="CHEBI:60240"/>
    </cofactor>
</comment>
<dbReference type="EMBL" id="JAKRVX010000001">
    <property type="protein sequence ID" value="MCL9815705.1"/>
    <property type="molecule type" value="Genomic_DNA"/>
</dbReference>
<evidence type="ECO:0000259" key="2">
    <source>
        <dbReference type="Pfam" id="PF12850"/>
    </source>
</evidence>
<dbReference type="AlphaFoldDB" id="A0AAE3FVG6"/>
<dbReference type="PANTHER" id="PTHR43165:SF1">
    <property type="entry name" value="PHOSPHODIESTERASE MJ0936"/>
    <property type="match status" value="1"/>
</dbReference>
<dbReference type="Gene3D" id="3.60.21.10">
    <property type="match status" value="1"/>
</dbReference>
<reference evidence="3" key="2">
    <citation type="submission" date="2022-02" db="EMBL/GenBank/DDBJ databases">
        <authorList>
            <person name="Elcheninov A.G."/>
            <person name="Sorokin D.Y."/>
            <person name="Kublanov I.V."/>
        </authorList>
    </citation>
    <scope>NUCLEOTIDE SEQUENCE</scope>
    <source>
        <strain evidence="3">AArc-St2</strain>
    </source>
</reference>
<dbReference type="PANTHER" id="PTHR43165">
    <property type="entry name" value="METALLOPHOSPHOESTERASE"/>
    <property type="match status" value="1"/>
</dbReference>
<dbReference type="CDD" id="cd00841">
    <property type="entry name" value="MPP_YfcE"/>
    <property type="match status" value="1"/>
</dbReference>
<dbReference type="InterPro" id="IPR024654">
    <property type="entry name" value="Calcineurin-like_PHP_lpxH"/>
</dbReference>
<proteinExistence type="inferred from homology"/>
<comment type="similarity">
    <text evidence="1">Belongs to the metallophosphoesterase superfamily. YfcE family.</text>
</comment>
<reference evidence="3" key="1">
    <citation type="journal article" date="2022" name="Syst. Appl. Microbiol.">
        <title>Natronocalculus amylovorans gen. nov., sp. nov., and Natranaeroarchaeum aerophilus sp. nov., dominant culturable amylolytic natronoarchaea from hypersaline soda lakes in southwestern Siberia.</title>
        <authorList>
            <person name="Sorokin D.Y."/>
            <person name="Elcheninov A.G."/>
            <person name="Khizhniak T.V."/>
            <person name="Koenen M."/>
            <person name="Bale N.J."/>
            <person name="Damste J.S.S."/>
            <person name="Kublanov I.V."/>
        </authorList>
    </citation>
    <scope>NUCLEOTIDE SEQUENCE</scope>
    <source>
        <strain evidence="3">AArc-St2</strain>
    </source>
</reference>
<protein>
    <recommendedName>
        <fullName evidence="1">Phosphoesterase</fullName>
        <ecNumber evidence="1">3.1.4.-</ecNumber>
    </recommendedName>
</protein>
<dbReference type="GO" id="GO:0046872">
    <property type="term" value="F:metal ion binding"/>
    <property type="evidence" value="ECO:0007669"/>
    <property type="project" value="UniProtKB-KW"/>
</dbReference>
<dbReference type="InterPro" id="IPR029052">
    <property type="entry name" value="Metallo-depent_PP-like"/>
</dbReference>
<dbReference type="InterPro" id="IPR041802">
    <property type="entry name" value="MPP_YfcE"/>
</dbReference>
<sequence>MKLGIISDTHDDLSLTKQAVARFENEGVSAVIHCGDFIAPFTVEEFNTDSFDFYAVRGNNDGEWALWSTIDQFGTYMGHCGERTFDGVSIAVYHGTNAVLTNALVDCGKYDYVFHGHSHEHAIERCGETVRVNPGGIPLDFADDAFHIAIVETEQSGTDAVKHYQIG</sequence>
<dbReference type="EC" id="3.1.4.-" evidence="1"/>
<dbReference type="GO" id="GO:0016787">
    <property type="term" value="F:hydrolase activity"/>
    <property type="evidence" value="ECO:0007669"/>
    <property type="project" value="UniProtKB-UniRule"/>
</dbReference>
<gene>
    <name evidence="3" type="ORF">AArcSt2_02000</name>
</gene>
<comment type="caution">
    <text evidence="3">The sequence shown here is derived from an EMBL/GenBank/DDBJ whole genome shotgun (WGS) entry which is preliminary data.</text>
</comment>
<dbReference type="SUPFAM" id="SSF56300">
    <property type="entry name" value="Metallo-dependent phosphatases"/>
    <property type="match status" value="1"/>
</dbReference>
<feature type="domain" description="Calcineurin-like phosphoesterase" evidence="2">
    <location>
        <begin position="1"/>
        <end position="155"/>
    </location>
</feature>
<name>A0AAE3FVG6_9EURY</name>
<dbReference type="Pfam" id="PF12850">
    <property type="entry name" value="Metallophos_2"/>
    <property type="match status" value="1"/>
</dbReference>
<dbReference type="InterPro" id="IPR000979">
    <property type="entry name" value="Phosphodiesterase_MJ0936/Vps29"/>
</dbReference>
<dbReference type="RefSeq" id="WP_250582575.1">
    <property type="nucleotide sequence ID" value="NZ_JAKRVX010000001.1"/>
</dbReference>